<protein>
    <submittedName>
        <fullName evidence="2">Uncharacterized protein</fullName>
    </submittedName>
</protein>
<proteinExistence type="predicted"/>
<dbReference type="EMBL" id="CM001879">
    <property type="protein sequence ID" value="EOX93993.1"/>
    <property type="molecule type" value="Genomic_DNA"/>
</dbReference>
<evidence type="ECO:0000313" key="2">
    <source>
        <dbReference type="EMBL" id="EOX93993.1"/>
    </source>
</evidence>
<gene>
    <name evidence="2" type="ORF">TCM_003024</name>
</gene>
<keyword evidence="1" id="KW-1133">Transmembrane helix</keyword>
<evidence type="ECO:0000313" key="3">
    <source>
        <dbReference type="Proteomes" id="UP000026915"/>
    </source>
</evidence>
<dbReference type="Gramene" id="EOX93993">
    <property type="protein sequence ID" value="EOX93993"/>
    <property type="gene ID" value="TCM_003024"/>
</dbReference>
<sequence length="89" mass="10680">MGFFFSSFCSFPLSRVGPNRSLVYEGTHVWLKWMLCFSFFYLDSFFPFFLYRVFFFLSFFLYGTARGSLQHYFFLCYASTSSKFQLLFG</sequence>
<accession>A0A061DVE6</accession>
<feature type="transmembrane region" description="Helical" evidence="1">
    <location>
        <begin position="40"/>
        <end position="62"/>
    </location>
</feature>
<dbReference type="InParanoid" id="A0A061DVE6"/>
<keyword evidence="1" id="KW-0472">Membrane</keyword>
<evidence type="ECO:0000256" key="1">
    <source>
        <dbReference type="SAM" id="Phobius"/>
    </source>
</evidence>
<name>A0A061DVE6_THECC</name>
<dbReference type="HOGENOM" id="CLU_2459181_0_0_1"/>
<reference evidence="2 3" key="1">
    <citation type="journal article" date="2013" name="Genome Biol.">
        <title>The genome sequence of the most widely cultivated cacao type and its use to identify candidate genes regulating pod color.</title>
        <authorList>
            <person name="Motamayor J.C."/>
            <person name="Mockaitis K."/>
            <person name="Schmutz J."/>
            <person name="Haiminen N."/>
            <person name="Iii D.L."/>
            <person name="Cornejo O."/>
            <person name="Findley S.D."/>
            <person name="Zheng P."/>
            <person name="Utro F."/>
            <person name="Royaert S."/>
            <person name="Saski C."/>
            <person name="Jenkins J."/>
            <person name="Podicheti R."/>
            <person name="Zhao M."/>
            <person name="Scheffler B.E."/>
            <person name="Stack J.C."/>
            <person name="Feltus F.A."/>
            <person name="Mustiga G.M."/>
            <person name="Amores F."/>
            <person name="Phillips W."/>
            <person name="Marelli J.P."/>
            <person name="May G.D."/>
            <person name="Shapiro H."/>
            <person name="Ma J."/>
            <person name="Bustamante C.D."/>
            <person name="Schnell R.J."/>
            <person name="Main D."/>
            <person name="Gilbert D."/>
            <person name="Parida L."/>
            <person name="Kuhn D.N."/>
        </authorList>
    </citation>
    <scope>NUCLEOTIDE SEQUENCE [LARGE SCALE GENOMIC DNA]</scope>
    <source>
        <strain evidence="3">cv. Matina 1-6</strain>
    </source>
</reference>
<organism evidence="2 3">
    <name type="scientific">Theobroma cacao</name>
    <name type="common">Cacao</name>
    <name type="synonym">Cocoa</name>
    <dbReference type="NCBI Taxonomy" id="3641"/>
    <lineage>
        <taxon>Eukaryota</taxon>
        <taxon>Viridiplantae</taxon>
        <taxon>Streptophyta</taxon>
        <taxon>Embryophyta</taxon>
        <taxon>Tracheophyta</taxon>
        <taxon>Spermatophyta</taxon>
        <taxon>Magnoliopsida</taxon>
        <taxon>eudicotyledons</taxon>
        <taxon>Gunneridae</taxon>
        <taxon>Pentapetalae</taxon>
        <taxon>rosids</taxon>
        <taxon>malvids</taxon>
        <taxon>Malvales</taxon>
        <taxon>Malvaceae</taxon>
        <taxon>Byttnerioideae</taxon>
        <taxon>Theobroma</taxon>
    </lineage>
</organism>
<keyword evidence="1" id="KW-0812">Transmembrane</keyword>
<keyword evidence="3" id="KW-1185">Reference proteome</keyword>
<dbReference type="Proteomes" id="UP000026915">
    <property type="component" value="Chromosome 1"/>
</dbReference>
<dbReference type="AlphaFoldDB" id="A0A061DVE6"/>